<accession>X1LFU5</accession>
<evidence type="ECO:0000313" key="1">
    <source>
        <dbReference type="EMBL" id="GAH93003.1"/>
    </source>
</evidence>
<dbReference type="EMBL" id="BARU01046732">
    <property type="protein sequence ID" value="GAH93003.1"/>
    <property type="molecule type" value="Genomic_DNA"/>
</dbReference>
<sequence length="51" mass="6012">MQFESHLFLNLNPNKIRANEFGDHLLRKYKVGIIPIEKPEEKINGIRIAYC</sequence>
<protein>
    <submittedName>
        <fullName evidence="1">Uncharacterized protein</fullName>
    </submittedName>
</protein>
<dbReference type="Gene3D" id="3.90.1150.10">
    <property type="entry name" value="Aspartate Aminotransferase, domain 1"/>
    <property type="match status" value="1"/>
</dbReference>
<proteinExistence type="predicted"/>
<reference evidence="1" key="1">
    <citation type="journal article" date="2014" name="Front. Microbiol.">
        <title>High frequency of phylogenetically diverse reductive dehalogenase-homologous genes in deep subseafloor sedimentary metagenomes.</title>
        <authorList>
            <person name="Kawai M."/>
            <person name="Futagami T."/>
            <person name="Toyoda A."/>
            <person name="Takaki Y."/>
            <person name="Nishi S."/>
            <person name="Hori S."/>
            <person name="Arai W."/>
            <person name="Tsubouchi T."/>
            <person name="Morono Y."/>
            <person name="Uchiyama I."/>
            <person name="Ito T."/>
            <person name="Fujiyama A."/>
            <person name="Inagaki F."/>
            <person name="Takami H."/>
        </authorList>
    </citation>
    <scope>NUCLEOTIDE SEQUENCE</scope>
    <source>
        <strain evidence="1">Expedition CK06-06</strain>
    </source>
</reference>
<gene>
    <name evidence="1" type="ORF">S03H2_70356</name>
</gene>
<organism evidence="1">
    <name type="scientific">marine sediment metagenome</name>
    <dbReference type="NCBI Taxonomy" id="412755"/>
    <lineage>
        <taxon>unclassified sequences</taxon>
        <taxon>metagenomes</taxon>
        <taxon>ecological metagenomes</taxon>
    </lineage>
</organism>
<dbReference type="AlphaFoldDB" id="X1LFU5"/>
<name>X1LFU5_9ZZZZ</name>
<feature type="non-terminal residue" evidence="1">
    <location>
        <position position="51"/>
    </location>
</feature>
<comment type="caution">
    <text evidence="1">The sequence shown here is derived from an EMBL/GenBank/DDBJ whole genome shotgun (WGS) entry which is preliminary data.</text>
</comment>
<dbReference type="InterPro" id="IPR015422">
    <property type="entry name" value="PyrdxlP-dep_Trfase_small"/>
</dbReference>